<evidence type="ECO:0000313" key="2">
    <source>
        <dbReference type="Proteomes" id="UP001163223"/>
    </source>
</evidence>
<accession>A0ACD4NPB2</accession>
<keyword evidence="2" id="KW-1185">Reference proteome</keyword>
<dbReference type="Proteomes" id="UP001163223">
    <property type="component" value="Chromosome"/>
</dbReference>
<sequence length="221" mass="23366">MSSSRRLGAILLRVVTVVAGGLAPTLVHAQEPATGFSAGDVLVRARIAGLVPVNQRSSIDLIGGRVESPDMILPDADVTWFMTDNLALSGQGGVSRSRPEIKDSLVGDFPIGSIWSAAGTLSLQYHFRPETDFKPYLGVGAALAVPFKIEPAGGLVQDFEVDTIGGMLFQAGVDAHVTGNWYANAEAKMMLMPTYELTTDGVTAAVKQDTLILATGIGYRF</sequence>
<organism evidence="1 2">
    <name type="scientific">Antarcticirhabdus aurantiaca</name>
    <dbReference type="NCBI Taxonomy" id="2606717"/>
    <lineage>
        <taxon>Bacteria</taxon>
        <taxon>Pseudomonadati</taxon>
        <taxon>Pseudomonadota</taxon>
        <taxon>Alphaproteobacteria</taxon>
        <taxon>Hyphomicrobiales</taxon>
        <taxon>Aurantimonadaceae</taxon>
        <taxon>Antarcticirhabdus</taxon>
    </lineage>
</organism>
<reference evidence="1" key="1">
    <citation type="submission" date="2022-11" db="EMBL/GenBank/DDBJ databases">
        <title>beta-Carotene-producing bacterium, Jeongeuplla avenae sp. nov., alleviates the salt stress of Arabidopsis seedlings.</title>
        <authorList>
            <person name="Jiang L."/>
            <person name="Lee J."/>
        </authorList>
    </citation>
    <scope>NUCLEOTIDE SEQUENCE</scope>
    <source>
        <strain evidence="1">DY_R2A_6</strain>
    </source>
</reference>
<protein>
    <submittedName>
        <fullName evidence="1">Uncharacterized protein</fullName>
    </submittedName>
</protein>
<proteinExistence type="predicted"/>
<gene>
    <name evidence="1" type="ORF">OXU80_28220</name>
</gene>
<name>A0ACD4NPB2_9HYPH</name>
<evidence type="ECO:0000313" key="1">
    <source>
        <dbReference type="EMBL" id="WAJ28638.1"/>
    </source>
</evidence>
<dbReference type="EMBL" id="CP113520">
    <property type="protein sequence ID" value="WAJ28638.1"/>
    <property type="molecule type" value="Genomic_DNA"/>
</dbReference>